<keyword evidence="3" id="KW-1185">Reference proteome</keyword>
<dbReference type="Proteomes" id="UP000233551">
    <property type="component" value="Unassembled WGS sequence"/>
</dbReference>
<evidence type="ECO:0000256" key="1">
    <source>
        <dbReference type="SAM" id="MobiDB-lite"/>
    </source>
</evidence>
<dbReference type="AlphaFoldDB" id="A0A2I0KV37"/>
<accession>A0A2I0KV37</accession>
<name>A0A2I0KV37_PUNGR</name>
<reference evidence="2 3" key="1">
    <citation type="submission" date="2017-11" db="EMBL/GenBank/DDBJ databases">
        <title>De-novo sequencing of pomegranate (Punica granatum L.) genome.</title>
        <authorList>
            <person name="Akparov Z."/>
            <person name="Amiraslanov A."/>
            <person name="Hajiyeva S."/>
            <person name="Abbasov M."/>
            <person name="Kaur K."/>
            <person name="Hamwieh A."/>
            <person name="Solovyev V."/>
            <person name="Salamov A."/>
            <person name="Braich B."/>
            <person name="Kosarev P."/>
            <person name="Mahmoud A."/>
            <person name="Hajiyev E."/>
            <person name="Babayeva S."/>
            <person name="Izzatullayeva V."/>
            <person name="Mammadov A."/>
            <person name="Mammadov A."/>
            <person name="Sharifova S."/>
            <person name="Ojaghi J."/>
            <person name="Eynullazada K."/>
            <person name="Bayramov B."/>
            <person name="Abdulazimova A."/>
            <person name="Shahmuradov I."/>
        </authorList>
    </citation>
    <scope>NUCLEOTIDE SEQUENCE [LARGE SCALE GENOMIC DNA]</scope>
    <source>
        <strain evidence="3">cv. AG2017</strain>
        <tissue evidence="2">Leaf</tissue>
    </source>
</reference>
<feature type="region of interest" description="Disordered" evidence="1">
    <location>
        <begin position="38"/>
        <end position="81"/>
    </location>
</feature>
<evidence type="ECO:0000313" key="2">
    <source>
        <dbReference type="EMBL" id="PKI72190.1"/>
    </source>
</evidence>
<proteinExistence type="predicted"/>
<protein>
    <submittedName>
        <fullName evidence="2">Uncharacterized protein</fullName>
    </submittedName>
</protein>
<evidence type="ECO:0000313" key="3">
    <source>
        <dbReference type="Proteomes" id="UP000233551"/>
    </source>
</evidence>
<comment type="caution">
    <text evidence="2">The sequence shown here is derived from an EMBL/GenBank/DDBJ whole genome shotgun (WGS) entry which is preliminary data.</text>
</comment>
<gene>
    <name evidence="2" type="ORF">CRG98_007388</name>
</gene>
<dbReference type="EMBL" id="PGOL01000336">
    <property type="protein sequence ID" value="PKI72190.1"/>
    <property type="molecule type" value="Genomic_DNA"/>
</dbReference>
<organism evidence="2 3">
    <name type="scientific">Punica granatum</name>
    <name type="common">Pomegranate</name>
    <dbReference type="NCBI Taxonomy" id="22663"/>
    <lineage>
        <taxon>Eukaryota</taxon>
        <taxon>Viridiplantae</taxon>
        <taxon>Streptophyta</taxon>
        <taxon>Embryophyta</taxon>
        <taxon>Tracheophyta</taxon>
        <taxon>Spermatophyta</taxon>
        <taxon>Magnoliopsida</taxon>
        <taxon>eudicotyledons</taxon>
        <taxon>Gunneridae</taxon>
        <taxon>Pentapetalae</taxon>
        <taxon>rosids</taxon>
        <taxon>malvids</taxon>
        <taxon>Myrtales</taxon>
        <taxon>Lythraceae</taxon>
        <taxon>Punica</taxon>
    </lineage>
</organism>
<sequence length="81" mass="8597">MNVGPTLLAHELYRIMSGRFRVVVAFMGSVLSPPPLFSAHGAQKEWGPPSGVPAQSSAPPDLQPSGTRGGEEGLAVRYPPW</sequence>